<evidence type="ECO:0000313" key="2">
    <source>
        <dbReference type="EMBL" id="RAL21544.1"/>
    </source>
</evidence>
<protein>
    <recommendedName>
        <fullName evidence="1">FHA domain-containing protein</fullName>
    </recommendedName>
</protein>
<dbReference type="OrthoDB" id="9764015at2"/>
<evidence type="ECO:0000259" key="1">
    <source>
        <dbReference type="PROSITE" id="PS50006"/>
    </source>
</evidence>
<organism evidence="2 3">
    <name type="scientific">Lujinxingia litoralis</name>
    <dbReference type="NCBI Taxonomy" id="2211119"/>
    <lineage>
        <taxon>Bacteria</taxon>
        <taxon>Deltaproteobacteria</taxon>
        <taxon>Bradymonadales</taxon>
        <taxon>Lujinxingiaceae</taxon>
        <taxon>Lujinxingia</taxon>
    </lineage>
</organism>
<dbReference type="AlphaFoldDB" id="A0A328C3E4"/>
<name>A0A328C3E4_9DELT</name>
<dbReference type="InterPro" id="IPR050923">
    <property type="entry name" value="Cell_Proc_Reg/RNA_Proc"/>
</dbReference>
<dbReference type="InterPro" id="IPR025874">
    <property type="entry name" value="DZR"/>
</dbReference>
<dbReference type="Proteomes" id="UP000249169">
    <property type="component" value="Unassembled WGS sequence"/>
</dbReference>
<dbReference type="Pfam" id="PF00498">
    <property type="entry name" value="FHA"/>
    <property type="match status" value="1"/>
</dbReference>
<dbReference type="Gene3D" id="2.60.200.20">
    <property type="match status" value="1"/>
</dbReference>
<reference evidence="2 3" key="1">
    <citation type="submission" date="2018-05" db="EMBL/GenBank/DDBJ databases">
        <title>Lujinxingia marina gen. nov. sp. nov., a new facultative anaerobic member of the class Deltaproteobacteria, and proposal of Lujinxingaceae fam. nov.</title>
        <authorList>
            <person name="Li C.-M."/>
        </authorList>
    </citation>
    <scope>NUCLEOTIDE SEQUENCE [LARGE SCALE GENOMIC DNA]</scope>
    <source>
        <strain evidence="2 3">B210</strain>
    </source>
</reference>
<dbReference type="SMART" id="SM00240">
    <property type="entry name" value="FHA"/>
    <property type="match status" value="1"/>
</dbReference>
<dbReference type="PANTHER" id="PTHR23308">
    <property type="entry name" value="NUCLEAR INHIBITOR OF PROTEIN PHOSPHATASE-1"/>
    <property type="match status" value="1"/>
</dbReference>
<proteinExistence type="predicted"/>
<keyword evidence="3" id="KW-1185">Reference proteome</keyword>
<dbReference type="EMBL" id="QHKO01000005">
    <property type="protein sequence ID" value="RAL21544.1"/>
    <property type="molecule type" value="Genomic_DNA"/>
</dbReference>
<feature type="domain" description="FHA" evidence="1">
    <location>
        <begin position="87"/>
        <end position="136"/>
    </location>
</feature>
<accession>A0A328C3E4</accession>
<dbReference type="CDD" id="cd00060">
    <property type="entry name" value="FHA"/>
    <property type="match status" value="1"/>
</dbReference>
<evidence type="ECO:0000313" key="3">
    <source>
        <dbReference type="Proteomes" id="UP000249169"/>
    </source>
</evidence>
<gene>
    <name evidence="2" type="ORF">DL240_11850</name>
</gene>
<dbReference type="InterPro" id="IPR008984">
    <property type="entry name" value="SMAD_FHA_dom_sf"/>
</dbReference>
<comment type="caution">
    <text evidence="2">The sequence shown here is derived from an EMBL/GenBank/DDBJ whole genome shotgun (WGS) entry which is preliminary data.</text>
</comment>
<sequence>MTCPVCARQIPSDARFCAYCGSSVQKCEPCQRFYPSDALFCGLCGGALKVAHRPTFEPPVESGESVLGYLYELNTNPQQFALNEGDNTIGAGGNNDIVIRRPAISWNHAIVICRNGRVILQDSASTNGTYINGKRVRAPLALAHGDLLRLGSEEFKVWLKPVFRPA</sequence>
<dbReference type="RefSeq" id="WP_111730109.1">
    <property type="nucleotide sequence ID" value="NZ_QHKO01000005.1"/>
</dbReference>
<dbReference type="SUPFAM" id="SSF49879">
    <property type="entry name" value="SMAD/FHA domain"/>
    <property type="match status" value="1"/>
</dbReference>
<dbReference type="PROSITE" id="PS50006">
    <property type="entry name" value="FHA_DOMAIN"/>
    <property type="match status" value="1"/>
</dbReference>
<dbReference type="Pfam" id="PF12773">
    <property type="entry name" value="DZR"/>
    <property type="match status" value="1"/>
</dbReference>
<dbReference type="InterPro" id="IPR000253">
    <property type="entry name" value="FHA_dom"/>
</dbReference>